<comment type="similarity">
    <text evidence="2 10">Belongs to the GSP L family.</text>
</comment>
<evidence type="ECO:0000256" key="9">
    <source>
        <dbReference type="ARBA" id="ARBA00023136"/>
    </source>
</evidence>
<protein>
    <recommendedName>
        <fullName evidence="10">Type II secretion system protein L</fullName>
        <shortName evidence="10">T2SS protein L</shortName>
    </recommendedName>
</protein>
<dbReference type="InterPro" id="IPR043129">
    <property type="entry name" value="ATPase_NBD"/>
</dbReference>
<feature type="domain" description="GspL cytoplasmic actin-ATPase-like" evidence="12">
    <location>
        <begin position="50"/>
        <end position="255"/>
    </location>
</feature>
<dbReference type="Gene3D" id="3.30.420.380">
    <property type="match status" value="1"/>
</dbReference>
<dbReference type="EMBL" id="SOAX01000003">
    <property type="protein sequence ID" value="TDT41369.1"/>
    <property type="molecule type" value="Genomic_DNA"/>
</dbReference>
<dbReference type="InterPro" id="IPR025691">
    <property type="entry name" value="GspL_pp_dom"/>
</dbReference>
<dbReference type="GO" id="GO:0009276">
    <property type="term" value="C:Gram-negative-bacterium-type cell wall"/>
    <property type="evidence" value="ECO:0007669"/>
    <property type="project" value="InterPro"/>
</dbReference>
<evidence type="ECO:0000256" key="7">
    <source>
        <dbReference type="ARBA" id="ARBA00022927"/>
    </source>
</evidence>
<evidence type="ECO:0000256" key="8">
    <source>
        <dbReference type="ARBA" id="ARBA00022989"/>
    </source>
</evidence>
<sequence length="424" mass="46640">MAYTLFLRDNPDTPSCYDWLLADVAGETHAHGEGAERAEIEARLGELDVSRVQIAGIISAFDVTHCTARIPGRQKRVIHQALPFAVEEQIAQDIDSVHLALGSQSNNEWQVAAIDEPTLQAYMERLEAWEYPVGAIYADAMLLPLDKHQWTILVETEQALIHSRDGAWYAVAVEALSVFVDSLVDSRGSETPPGLQVLATSEAQEKHRMALAALDQNPDALVHMEELTESPLALMARGALAEGAGVINLCQGRFAPADTRQHPLRRWRPVAVVAAIGIVLQLGFMLAEGYYYEQQAHRFNRQAMAIYDDLFPNDTRTHAGNVKRVLTGKLRAAEEGGKGGEFLTLLRYTGHQYQQLTNSESLHFDAIQFSAQRGELRVELRGESFSQLDSMRTGLSNAGLSAQIGSVVNNDDGTRARLTITQGG</sequence>
<name>A0A4R7JWH8_9GAMM</name>
<accession>A0A4R7JWH8</accession>
<organism evidence="14 15">
    <name type="scientific">Halospina denitrificans</name>
    <dbReference type="NCBI Taxonomy" id="332522"/>
    <lineage>
        <taxon>Bacteria</taxon>
        <taxon>Pseudomonadati</taxon>
        <taxon>Pseudomonadota</taxon>
        <taxon>Gammaproteobacteria</taxon>
        <taxon>Halospina</taxon>
    </lineage>
</organism>
<dbReference type="InterPro" id="IPR024230">
    <property type="entry name" value="GspL_cyto_dom"/>
</dbReference>
<dbReference type="Pfam" id="PF12693">
    <property type="entry name" value="GspL_C"/>
    <property type="match status" value="1"/>
</dbReference>
<dbReference type="Proteomes" id="UP000295830">
    <property type="component" value="Unassembled WGS sequence"/>
</dbReference>
<evidence type="ECO:0000256" key="4">
    <source>
        <dbReference type="ARBA" id="ARBA00022475"/>
    </source>
</evidence>
<comment type="caution">
    <text evidence="14">The sequence shown here is derived from an EMBL/GenBank/DDBJ whole genome shotgun (WGS) entry which is preliminary data.</text>
</comment>
<evidence type="ECO:0000256" key="11">
    <source>
        <dbReference type="SAM" id="Phobius"/>
    </source>
</evidence>
<dbReference type="GO" id="GO:0015627">
    <property type="term" value="C:type II protein secretion system complex"/>
    <property type="evidence" value="ECO:0007669"/>
    <property type="project" value="InterPro"/>
</dbReference>
<evidence type="ECO:0000313" key="15">
    <source>
        <dbReference type="Proteomes" id="UP000295830"/>
    </source>
</evidence>
<keyword evidence="6 11" id="KW-0812">Transmembrane</keyword>
<keyword evidence="3 10" id="KW-0813">Transport</keyword>
<keyword evidence="9 11" id="KW-0472">Membrane</keyword>
<keyword evidence="4" id="KW-1003">Cell membrane</keyword>
<evidence type="ECO:0000259" key="12">
    <source>
        <dbReference type="Pfam" id="PF05134"/>
    </source>
</evidence>
<evidence type="ECO:0000256" key="5">
    <source>
        <dbReference type="ARBA" id="ARBA00022519"/>
    </source>
</evidence>
<dbReference type="RefSeq" id="WP_133735740.1">
    <property type="nucleotide sequence ID" value="NZ_SOAX01000003.1"/>
</dbReference>
<proteinExistence type="inferred from homology"/>
<keyword evidence="15" id="KW-1185">Reference proteome</keyword>
<dbReference type="CDD" id="cd24017">
    <property type="entry name" value="ASKHA_T2SSL_N"/>
    <property type="match status" value="1"/>
</dbReference>
<dbReference type="OrthoDB" id="7011844at2"/>
<dbReference type="PIRSF" id="PIRSF015761">
    <property type="entry name" value="Protein_L"/>
    <property type="match status" value="1"/>
</dbReference>
<dbReference type="Gene3D" id="3.30.1360.100">
    <property type="entry name" value="General secretion pathway protein M, EpsM"/>
    <property type="match status" value="1"/>
</dbReference>
<feature type="domain" description="GspL periplasmic" evidence="13">
    <location>
        <begin position="265"/>
        <end position="421"/>
    </location>
</feature>
<evidence type="ECO:0000256" key="2">
    <source>
        <dbReference type="ARBA" id="ARBA00005318"/>
    </source>
</evidence>
<evidence type="ECO:0000256" key="1">
    <source>
        <dbReference type="ARBA" id="ARBA00004377"/>
    </source>
</evidence>
<keyword evidence="5" id="KW-0997">Cell inner membrane</keyword>
<evidence type="ECO:0000259" key="13">
    <source>
        <dbReference type="Pfam" id="PF12693"/>
    </source>
</evidence>
<comment type="function">
    <text evidence="10">Inner membrane component of the type II secretion system required for the energy-dependent secretion of extracellular factors such as proteases and toxins from the periplasm.</text>
</comment>
<dbReference type="GO" id="GO:0005886">
    <property type="term" value="C:plasma membrane"/>
    <property type="evidence" value="ECO:0007669"/>
    <property type="project" value="UniProtKB-SubCell"/>
</dbReference>
<dbReference type="AlphaFoldDB" id="A0A4R7JWH8"/>
<reference evidence="14 15" key="1">
    <citation type="submission" date="2019-03" db="EMBL/GenBank/DDBJ databases">
        <title>Genomic Encyclopedia of Type Strains, Phase IV (KMG-IV): sequencing the most valuable type-strain genomes for metagenomic binning, comparative biology and taxonomic classification.</title>
        <authorList>
            <person name="Goeker M."/>
        </authorList>
    </citation>
    <scope>NUCLEOTIDE SEQUENCE [LARGE SCALE GENOMIC DNA]</scope>
    <source>
        <strain evidence="14 15">DSM 15505</strain>
    </source>
</reference>
<evidence type="ECO:0000256" key="3">
    <source>
        <dbReference type="ARBA" id="ARBA00022448"/>
    </source>
</evidence>
<dbReference type="NCBIfam" id="TIGR01709">
    <property type="entry name" value="typeII_sec_gspL"/>
    <property type="match status" value="1"/>
</dbReference>
<comment type="subcellular location">
    <subcellularLocation>
        <location evidence="1">Cell inner membrane</location>
        <topology evidence="1">Single-pass membrane protein</topology>
    </subcellularLocation>
</comment>
<feature type="transmembrane region" description="Helical" evidence="11">
    <location>
        <begin position="270"/>
        <end position="292"/>
    </location>
</feature>
<dbReference type="InterPro" id="IPR007812">
    <property type="entry name" value="T2SS_protein-GspL"/>
</dbReference>
<dbReference type="Pfam" id="PF05134">
    <property type="entry name" value="T2SSL"/>
    <property type="match status" value="1"/>
</dbReference>
<dbReference type="GO" id="GO:0015628">
    <property type="term" value="P:protein secretion by the type II secretion system"/>
    <property type="evidence" value="ECO:0007669"/>
    <property type="project" value="InterPro"/>
</dbReference>
<evidence type="ECO:0000256" key="10">
    <source>
        <dbReference type="PIRNR" id="PIRNR015761"/>
    </source>
</evidence>
<gene>
    <name evidence="14" type="ORF">DES49_1452</name>
</gene>
<keyword evidence="8 11" id="KW-1133">Transmembrane helix</keyword>
<dbReference type="SUPFAM" id="SSF53067">
    <property type="entry name" value="Actin-like ATPase domain"/>
    <property type="match status" value="1"/>
</dbReference>
<keyword evidence="7 10" id="KW-0653">Protein transport</keyword>
<evidence type="ECO:0000313" key="14">
    <source>
        <dbReference type="EMBL" id="TDT41369.1"/>
    </source>
</evidence>
<evidence type="ECO:0000256" key="6">
    <source>
        <dbReference type="ARBA" id="ARBA00022692"/>
    </source>
</evidence>